<protein>
    <submittedName>
        <fullName evidence="2">Uncharacterized protein</fullName>
    </submittedName>
</protein>
<proteinExistence type="predicted"/>
<dbReference type="EMBL" id="GBRH01268050">
    <property type="protein sequence ID" value="JAD29845.1"/>
    <property type="molecule type" value="Transcribed_RNA"/>
</dbReference>
<sequence length="93" mass="10733">MLLLDCTYSMGCTMPQAAGIQILLSQIIWQRVFTSRLRGLELNSYHSFSFFVQWGGSTFVVIFTFIDHKSQLQIPKKITVESLHERRPHSTRG</sequence>
<feature type="transmembrane region" description="Helical" evidence="1">
    <location>
        <begin position="45"/>
        <end position="66"/>
    </location>
</feature>
<reference evidence="2" key="2">
    <citation type="journal article" date="2015" name="Data Brief">
        <title>Shoot transcriptome of the giant reed, Arundo donax.</title>
        <authorList>
            <person name="Barrero R.A."/>
            <person name="Guerrero F.D."/>
            <person name="Moolhuijzen P."/>
            <person name="Goolsby J.A."/>
            <person name="Tidwell J."/>
            <person name="Bellgard S.E."/>
            <person name="Bellgard M.I."/>
        </authorList>
    </citation>
    <scope>NUCLEOTIDE SEQUENCE</scope>
    <source>
        <tissue evidence="2">Shoot tissue taken approximately 20 cm above the soil surface</tissue>
    </source>
</reference>
<dbReference type="AlphaFoldDB" id="A0A0A8YZD2"/>
<organism evidence="2">
    <name type="scientific">Arundo donax</name>
    <name type="common">Giant reed</name>
    <name type="synonym">Donax arundinaceus</name>
    <dbReference type="NCBI Taxonomy" id="35708"/>
    <lineage>
        <taxon>Eukaryota</taxon>
        <taxon>Viridiplantae</taxon>
        <taxon>Streptophyta</taxon>
        <taxon>Embryophyta</taxon>
        <taxon>Tracheophyta</taxon>
        <taxon>Spermatophyta</taxon>
        <taxon>Magnoliopsida</taxon>
        <taxon>Liliopsida</taxon>
        <taxon>Poales</taxon>
        <taxon>Poaceae</taxon>
        <taxon>PACMAD clade</taxon>
        <taxon>Arundinoideae</taxon>
        <taxon>Arundineae</taxon>
        <taxon>Arundo</taxon>
    </lineage>
</organism>
<keyword evidence="1" id="KW-0472">Membrane</keyword>
<keyword evidence="1" id="KW-1133">Transmembrane helix</keyword>
<name>A0A0A8YZD2_ARUDO</name>
<evidence type="ECO:0000313" key="2">
    <source>
        <dbReference type="EMBL" id="JAD29845.1"/>
    </source>
</evidence>
<reference evidence="2" key="1">
    <citation type="submission" date="2014-09" db="EMBL/GenBank/DDBJ databases">
        <authorList>
            <person name="Magalhaes I.L.F."/>
            <person name="Oliveira U."/>
            <person name="Santos F.R."/>
            <person name="Vidigal T.H.D.A."/>
            <person name="Brescovit A.D."/>
            <person name="Santos A.J."/>
        </authorList>
    </citation>
    <scope>NUCLEOTIDE SEQUENCE</scope>
    <source>
        <tissue evidence="2">Shoot tissue taken approximately 20 cm above the soil surface</tissue>
    </source>
</reference>
<keyword evidence="1" id="KW-0812">Transmembrane</keyword>
<evidence type="ECO:0000256" key="1">
    <source>
        <dbReference type="SAM" id="Phobius"/>
    </source>
</evidence>
<accession>A0A0A8YZD2</accession>